<accession>A0A9W6BSR2</accession>
<feature type="compositionally biased region" description="Low complexity" evidence="2">
    <location>
        <begin position="149"/>
        <end position="192"/>
    </location>
</feature>
<dbReference type="Proteomes" id="UP001165080">
    <property type="component" value="Unassembled WGS sequence"/>
</dbReference>
<feature type="compositionally biased region" description="Low complexity" evidence="2">
    <location>
        <begin position="412"/>
        <end position="429"/>
    </location>
</feature>
<feature type="region of interest" description="Disordered" evidence="2">
    <location>
        <begin position="117"/>
        <end position="222"/>
    </location>
</feature>
<keyword evidence="4" id="KW-1185">Reference proteome</keyword>
<evidence type="ECO:0000256" key="1">
    <source>
        <dbReference type="SAM" id="Coils"/>
    </source>
</evidence>
<feature type="coiled-coil region" evidence="1">
    <location>
        <begin position="227"/>
        <end position="277"/>
    </location>
</feature>
<dbReference type="EMBL" id="BRXU01000017">
    <property type="protein sequence ID" value="GLC57052.1"/>
    <property type="molecule type" value="Genomic_DNA"/>
</dbReference>
<reference evidence="3 4" key="1">
    <citation type="journal article" date="2023" name="Commun. Biol.">
        <title>Reorganization of the ancestral sex-determining regions during the evolution of trioecy in Pleodorina starrii.</title>
        <authorList>
            <person name="Takahashi K."/>
            <person name="Suzuki S."/>
            <person name="Kawai-Toyooka H."/>
            <person name="Yamamoto K."/>
            <person name="Hamaji T."/>
            <person name="Ootsuki R."/>
            <person name="Yamaguchi H."/>
            <person name="Kawachi M."/>
            <person name="Higashiyama T."/>
            <person name="Nozaki H."/>
        </authorList>
    </citation>
    <scope>NUCLEOTIDE SEQUENCE [LARGE SCALE GENOMIC DNA]</scope>
    <source>
        <strain evidence="3 4">NIES-4479</strain>
    </source>
</reference>
<evidence type="ECO:0000313" key="4">
    <source>
        <dbReference type="Proteomes" id="UP001165080"/>
    </source>
</evidence>
<name>A0A9W6BSR2_9CHLO</name>
<organism evidence="3 4">
    <name type="scientific">Pleodorina starrii</name>
    <dbReference type="NCBI Taxonomy" id="330485"/>
    <lineage>
        <taxon>Eukaryota</taxon>
        <taxon>Viridiplantae</taxon>
        <taxon>Chlorophyta</taxon>
        <taxon>core chlorophytes</taxon>
        <taxon>Chlorophyceae</taxon>
        <taxon>CS clade</taxon>
        <taxon>Chlamydomonadales</taxon>
        <taxon>Volvocaceae</taxon>
        <taxon>Pleodorina</taxon>
    </lineage>
</organism>
<feature type="compositionally biased region" description="Low complexity" evidence="2">
    <location>
        <begin position="526"/>
        <end position="535"/>
    </location>
</feature>
<keyword evidence="1" id="KW-0175">Coiled coil</keyword>
<feature type="region of interest" description="Disordered" evidence="2">
    <location>
        <begin position="526"/>
        <end position="576"/>
    </location>
</feature>
<gene>
    <name evidence="3" type="primary">PLEST003214</name>
    <name evidence="3" type="ORF">PLESTB_001177500</name>
</gene>
<comment type="caution">
    <text evidence="3">The sequence shown here is derived from an EMBL/GenBank/DDBJ whole genome shotgun (WGS) entry which is preliminary data.</text>
</comment>
<proteinExistence type="predicted"/>
<protein>
    <submittedName>
        <fullName evidence="3">Uncharacterized protein</fullName>
    </submittedName>
</protein>
<evidence type="ECO:0000313" key="3">
    <source>
        <dbReference type="EMBL" id="GLC57052.1"/>
    </source>
</evidence>
<feature type="region of interest" description="Disordered" evidence="2">
    <location>
        <begin position="412"/>
        <end position="435"/>
    </location>
</feature>
<evidence type="ECO:0000256" key="2">
    <source>
        <dbReference type="SAM" id="MobiDB-lite"/>
    </source>
</evidence>
<dbReference type="AlphaFoldDB" id="A0A9W6BSR2"/>
<sequence length="576" mass="58109">MLPKGMAPSSPSALMMPWSLPGDPAAGPGHWCLSGDLTPPGPARAAASARTQMTVAPASSSIAASSLSTTPGLLAEDESSPDWRLAAFSIPYEVSWNRPLGPPQNATTTTISTRITADTLNPQSPPPLSRPSSDDGLTAGSWLVQSPQPTTAKPTTVDTTVGLAGTVTLGRTSKVSPHPQAPAARAPSASEPPNDPPRVDGPPAAEHKPSTDAADAAASSKDAAIDIEATTRQLREAREARHRLRQEAVVQESARKAEELRQLRTEAKMKAAAAELSVAESVQVEARTLSRLTRMQANAPPTATAAAAAVSASSGVLPSAMCESQLTPGALDSGTVSPTAGRMEATGVTLPADSVMPTNLESKFGAVAEAQVEAVEVPAATLAPVAVAPPPPASMTAGDSDIWQWAGATATPAALGPAPQGAAATPAPASVSRRNMGPPLRVPIATAATKGGLQQSALKSAVKQRLAATPPMVAAMPAGSAVQGAAATPAPASVSRRNKGPPLRVPIACGLQQAVQTPAAQKRPVATPAVVAARPAPTPLSRQNMGQPRRVAIALRGADGAQADTAGSAAEAPRTP</sequence>
<feature type="compositionally biased region" description="Low complexity" evidence="2">
    <location>
        <begin position="212"/>
        <end position="222"/>
    </location>
</feature>